<name>A0ACC0B3W3_CATRO</name>
<organism evidence="1 2">
    <name type="scientific">Catharanthus roseus</name>
    <name type="common">Madagascar periwinkle</name>
    <name type="synonym">Vinca rosea</name>
    <dbReference type="NCBI Taxonomy" id="4058"/>
    <lineage>
        <taxon>Eukaryota</taxon>
        <taxon>Viridiplantae</taxon>
        <taxon>Streptophyta</taxon>
        <taxon>Embryophyta</taxon>
        <taxon>Tracheophyta</taxon>
        <taxon>Spermatophyta</taxon>
        <taxon>Magnoliopsida</taxon>
        <taxon>eudicotyledons</taxon>
        <taxon>Gunneridae</taxon>
        <taxon>Pentapetalae</taxon>
        <taxon>asterids</taxon>
        <taxon>lamiids</taxon>
        <taxon>Gentianales</taxon>
        <taxon>Apocynaceae</taxon>
        <taxon>Rauvolfioideae</taxon>
        <taxon>Vinceae</taxon>
        <taxon>Catharanthinae</taxon>
        <taxon>Catharanthus</taxon>
    </lineage>
</organism>
<accession>A0ACC0B3W3</accession>
<dbReference type="Proteomes" id="UP001060085">
    <property type="component" value="Linkage Group LG04"/>
</dbReference>
<evidence type="ECO:0000313" key="2">
    <source>
        <dbReference type="Proteomes" id="UP001060085"/>
    </source>
</evidence>
<protein>
    <submittedName>
        <fullName evidence="1">Uncharacterized protein</fullName>
    </submittedName>
</protein>
<proteinExistence type="predicted"/>
<keyword evidence="2" id="KW-1185">Reference proteome</keyword>
<reference evidence="2" key="1">
    <citation type="journal article" date="2023" name="Nat. Plants">
        <title>Single-cell RNA sequencing provides a high-resolution roadmap for understanding the multicellular compartmentation of specialized metabolism.</title>
        <authorList>
            <person name="Sun S."/>
            <person name="Shen X."/>
            <person name="Li Y."/>
            <person name="Li Y."/>
            <person name="Wang S."/>
            <person name="Li R."/>
            <person name="Zhang H."/>
            <person name="Shen G."/>
            <person name="Guo B."/>
            <person name="Wei J."/>
            <person name="Xu J."/>
            <person name="St-Pierre B."/>
            <person name="Chen S."/>
            <person name="Sun C."/>
        </authorList>
    </citation>
    <scope>NUCLEOTIDE SEQUENCE [LARGE SCALE GENOMIC DNA]</scope>
</reference>
<gene>
    <name evidence="1" type="ORF">M9H77_17191</name>
</gene>
<sequence length="167" mass="18136">MASAGVVYPMTDPYTLASSALVPSLSIAGVPLSETCLGLLVIDKGKEVSFLFYSRPSNLVGHVILDKYVVPPLSTSRDPLVFRPHWRVNINNRVIQPRGATEMLEKLPFPRGVVATTQCSLPDLKGHFASLLMQAHVCSQELGRRAEGFMDGAAFMAKSYFHASGTT</sequence>
<dbReference type="EMBL" id="CM044704">
    <property type="protein sequence ID" value="KAI5667338.1"/>
    <property type="molecule type" value="Genomic_DNA"/>
</dbReference>
<evidence type="ECO:0000313" key="1">
    <source>
        <dbReference type="EMBL" id="KAI5667338.1"/>
    </source>
</evidence>
<comment type="caution">
    <text evidence="1">The sequence shown here is derived from an EMBL/GenBank/DDBJ whole genome shotgun (WGS) entry which is preliminary data.</text>
</comment>